<evidence type="ECO:0000313" key="2">
    <source>
        <dbReference type="Proteomes" id="UP000826212"/>
    </source>
</evidence>
<keyword evidence="2" id="KW-1185">Reference proteome</keyword>
<gene>
    <name evidence="1" type="ORF">K4L44_11945</name>
</gene>
<reference evidence="1" key="1">
    <citation type="submission" date="2021-08" db="EMBL/GenBank/DDBJ databases">
        <title>Novel anaerobic bacterium isolated from sea squirt in East Sea, Republic of Korea.</title>
        <authorList>
            <person name="Nguyen T.H."/>
            <person name="Li Z."/>
            <person name="Lee Y.-J."/>
            <person name="Ko J."/>
            <person name="Kim S.-G."/>
        </authorList>
    </citation>
    <scope>NUCLEOTIDE SEQUENCE</scope>
    <source>
        <strain evidence="1">KCTC 25031</strain>
    </source>
</reference>
<dbReference type="Proteomes" id="UP000826212">
    <property type="component" value="Chromosome"/>
</dbReference>
<dbReference type="EMBL" id="CP081303">
    <property type="protein sequence ID" value="QZE13297.1"/>
    <property type="molecule type" value="Genomic_DNA"/>
</dbReference>
<proteinExistence type="predicted"/>
<evidence type="ECO:0000313" key="1">
    <source>
        <dbReference type="EMBL" id="QZE13297.1"/>
    </source>
</evidence>
<protein>
    <submittedName>
        <fullName evidence="1">Helix-turn-helix domain-containing protein</fullName>
    </submittedName>
</protein>
<sequence length="94" mass="11050">MIIGQKLRELREEKGLLLRQVAAELEVDTAYVSKMERGEKNIKREFIFKLANVYNFSKEELLTFWLADKVLDVIKDEQNAMKALKIAEYKISKK</sequence>
<accession>A0AC61NCP1</accession>
<name>A0AC61NCP1_9BACT</name>
<organism evidence="1 2">
    <name type="scientific">Halosquirtibacter laminarini</name>
    <dbReference type="NCBI Taxonomy" id="3374600"/>
    <lineage>
        <taxon>Bacteria</taxon>
        <taxon>Pseudomonadati</taxon>
        <taxon>Bacteroidota</taxon>
        <taxon>Bacteroidia</taxon>
        <taxon>Marinilabiliales</taxon>
        <taxon>Prolixibacteraceae</taxon>
        <taxon>Halosquirtibacter</taxon>
    </lineage>
</organism>